<evidence type="ECO:0000313" key="1">
    <source>
        <dbReference type="EMBL" id="CAB4185129.1"/>
    </source>
</evidence>
<reference evidence="1" key="1">
    <citation type="submission" date="2020-05" db="EMBL/GenBank/DDBJ databases">
        <authorList>
            <person name="Chiriac C."/>
            <person name="Salcher M."/>
            <person name="Ghai R."/>
            <person name="Kavagutti S V."/>
        </authorList>
    </citation>
    <scope>NUCLEOTIDE SEQUENCE</scope>
</reference>
<dbReference type="EMBL" id="LR797078">
    <property type="protein sequence ID" value="CAB4185129.1"/>
    <property type="molecule type" value="Genomic_DNA"/>
</dbReference>
<proteinExistence type="predicted"/>
<name>A0A6J5QKK9_9CAUD</name>
<sequence length="97" mass="10873">MKAVIDAIANGVYKHREFDASMSPAQQKFFGIPDMDRAQLAISVLYSVLKLMFPVAPDAGLITLTQAKEFLSACGFNDEFIDRFYSVNAEDDPWTVY</sequence>
<organism evidence="1">
    <name type="scientific">uncultured Caudovirales phage</name>
    <dbReference type="NCBI Taxonomy" id="2100421"/>
    <lineage>
        <taxon>Viruses</taxon>
        <taxon>Duplodnaviria</taxon>
        <taxon>Heunggongvirae</taxon>
        <taxon>Uroviricota</taxon>
        <taxon>Caudoviricetes</taxon>
        <taxon>Peduoviridae</taxon>
        <taxon>Maltschvirus</taxon>
        <taxon>Maltschvirus maltsch</taxon>
    </lineage>
</organism>
<accession>A0A6J5QKK9</accession>
<protein>
    <submittedName>
        <fullName evidence="1">Uncharacterized protein</fullName>
    </submittedName>
</protein>
<gene>
    <name evidence="1" type="ORF">UFOVP1130_2</name>
</gene>